<keyword evidence="2" id="KW-1185">Reference proteome</keyword>
<accession>A0A5C2S3T1</accession>
<protein>
    <recommendedName>
        <fullName evidence="3">Helitron helicase-like domain-containing protein</fullName>
    </recommendedName>
</protein>
<evidence type="ECO:0000313" key="1">
    <source>
        <dbReference type="EMBL" id="RPD57504.1"/>
    </source>
</evidence>
<evidence type="ECO:0008006" key="3">
    <source>
        <dbReference type="Google" id="ProtNLM"/>
    </source>
</evidence>
<dbReference type="PANTHER" id="PTHR45786">
    <property type="entry name" value="DNA BINDING PROTEIN-LIKE"/>
    <property type="match status" value="1"/>
</dbReference>
<dbReference type="OrthoDB" id="2272314at2759"/>
<organism evidence="1 2">
    <name type="scientific">Lentinus tigrinus ALCF2SS1-6</name>
    <dbReference type="NCBI Taxonomy" id="1328759"/>
    <lineage>
        <taxon>Eukaryota</taxon>
        <taxon>Fungi</taxon>
        <taxon>Dikarya</taxon>
        <taxon>Basidiomycota</taxon>
        <taxon>Agaricomycotina</taxon>
        <taxon>Agaricomycetes</taxon>
        <taxon>Polyporales</taxon>
        <taxon>Polyporaceae</taxon>
        <taxon>Lentinus</taxon>
    </lineage>
</organism>
<feature type="non-terminal residue" evidence="1">
    <location>
        <position position="1"/>
    </location>
</feature>
<sequence>ARQPYNEQLIVVHNLGSMDVPCTFCGALHWVDEHLAVFRTTSPQFGLCCDRGRVRLPSPPPTPDLLRHLFTSSDRDARDFRQHIRRYNAALSFVSIGIDVDKTIRDGHGPYVFCISGEIHHLAGSLLPMPTHQPEYAQLYIYDGEEASLARSHLNPDLSVHTLRALQDMLASHHQYTAVYKHAYEILREVQSDDVRLCLRFNPSTDRRRYNLPTTNEIAVILPGTGEEIHASRDIILRKRSKALERISDCHPAYACLHYVLLFPMGTHGWHPEIPL</sequence>
<name>A0A5C2S3T1_9APHY</name>
<dbReference type="Proteomes" id="UP000313359">
    <property type="component" value="Unassembled WGS sequence"/>
</dbReference>
<evidence type="ECO:0000313" key="2">
    <source>
        <dbReference type="Proteomes" id="UP000313359"/>
    </source>
</evidence>
<dbReference type="AlphaFoldDB" id="A0A5C2S3T1"/>
<dbReference type="EMBL" id="ML122280">
    <property type="protein sequence ID" value="RPD57504.1"/>
    <property type="molecule type" value="Genomic_DNA"/>
</dbReference>
<proteinExistence type="predicted"/>
<feature type="non-terminal residue" evidence="1">
    <location>
        <position position="276"/>
    </location>
</feature>
<dbReference type="PANTHER" id="PTHR45786:SF74">
    <property type="entry name" value="ATP-DEPENDENT DNA HELICASE"/>
    <property type="match status" value="1"/>
</dbReference>
<reference evidence="1" key="1">
    <citation type="journal article" date="2018" name="Genome Biol. Evol.">
        <title>Genomics and development of Lentinus tigrinus, a white-rot wood-decaying mushroom with dimorphic fruiting bodies.</title>
        <authorList>
            <person name="Wu B."/>
            <person name="Xu Z."/>
            <person name="Knudson A."/>
            <person name="Carlson A."/>
            <person name="Chen N."/>
            <person name="Kovaka S."/>
            <person name="LaButti K."/>
            <person name="Lipzen A."/>
            <person name="Pennachio C."/>
            <person name="Riley R."/>
            <person name="Schakwitz W."/>
            <person name="Umezawa K."/>
            <person name="Ohm R.A."/>
            <person name="Grigoriev I.V."/>
            <person name="Nagy L.G."/>
            <person name="Gibbons J."/>
            <person name="Hibbett D."/>
        </authorList>
    </citation>
    <scope>NUCLEOTIDE SEQUENCE [LARGE SCALE GENOMIC DNA]</scope>
    <source>
        <strain evidence="1">ALCF2SS1-6</strain>
    </source>
</reference>
<gene>
    <name evidence="1" type="ORF">L227DRAFT_473886</name>
</gene>
<dbReference type="STRING" id="1328759.A0A5C2S3T1"/>